<feature type="binding site" evidence="3">
    <location>
        <position position="441"/>
    </location>
    <ligand>
        <name>L-glutamate</name>
        <dbReference type="ChEBI" id="CHEBI:29985"/>
    </ligand>
</feature>
<dbReference type="InterPro" id="IPR043138">
    <property type="entry name" value="GGT_lsub"/>
</dbReference>
<dbReference type="SUPFAM" id="SSF56235">
    <property type="entry name" value="N-terminal nucleophile aminohydrolases (Ntn hydrolases)"/>
    <property type="match status" value="1"/>
</dbReference>
<feature type="binding site" evidence="3">
    <location>
        <begin position="417"/>
        <end position="419"/>
    </location>
    <ligand>
        <name>L-glutamate</name>
        <dbReference type="ChEBI" id="CHEBI:29985"/>
    </ligand>
</feature>
<dbReference type="GO" id="GO:0005886">
    <property type="term" value="C:plasma membrane"/>
    <property type="evidence" value="ECO:0007669"/>
    <property type="project" value="TreeGrafter"/>
</dbReference>
<sequence>MSKTKSKKLIKATVGTLSILCILGLTIGLVFYAVVNEPEMPFGPPSASKLGKYETAAVSSDAVPCSAIGRDVLVEGGNAVDAAIAAMFCTGTVHPHTSGIGGGFFMTIYDPVTKTGWSLDSREVAPLAATANMFNGNSSLSQKGGLAVAVPGEIAGFWKAHQRFGKLPWSRLILPSVIIAETGITVSRHLANALSDKSDEIKAEPSMWYFLNEETGQVLEEDDVFRRPAFAQTLRDIASYGIESFYNGTIGDRLVEDIHKRNGIITKEDLMQYSADWMEPVRVQLKDNLVMYSMPPPGSGVLAAYILNILDLFAQENENQVSDTEPLTYHRMAEAFKHAYAQRTKLADPRFVPEVSELASNLTSEEWAIDTRAKINDSFTSNDPAYYGAVTYTPDDKGTSHTSVLDADGMAVSATTTVNLYFGAGFTSEQTGIILNDEMDDFSSPNVTNAFGVPPSEANFIEPGKRPLSSMTPTIIVDSATGKVRSVVGASGGTKITTAVVYTIIQNLWFGKTIKEAIDRPRIHHQLFPMTFEYETGFPKDITDNMLTKNHVLSEFQVGSSVHGLTVESDGYIYANADHRKGSDVAGIDPVE</sequence>
<dbReference type="EMBL" id="GDIP01202630">
    <property type="protein sequence ID" value="JAJ20772.1"/>
    <property type="molecule type" value="Transcribed_RNA"/>
</dbReference>
<reference evidence="4" key="1">
    <citation type="submission" date="2015-10" db="EMBL/GenBank/DDBJ databases">
        <title>Daphnia magna gene sets from two clonal populations assembled and annotated with EvidentialGene.</title>
        <authorList>
            <person name="Gilbert D."/>
            <person name="Podicheti R."/>
            <person name="Orsini L."/>
            <person name="Colbourne J."/>
            <person name="Pfrender M."/>
        </authorList>
    </citation>
    <scope>NUCLEOTIDE SEQUENCE</scope>
</reference>
<evidence type="ECO:0000256" key="2">
    <source>
        <dbReference type="PIRSR" id="PIRSR600101-1"/>
    </source>
</evidence>
<keyword evidence="1" id="KW-0800">Toxin</keyword>
<dbReference type="Gene3D" id="3.60.20.40">
    <property type="match status" value="1"/>
</dbReference>
<dbReference type="PRINTS" id="PR01210">
    <property type="entry name" value="GGTRANSPTASE"/>
</dbReference>
<dbReference type="PANTHER" id="PTHR11686">
    <property type="entry name" value="GAMMA GLUTAMYL TRANSPEPTIDASE"/>
    <property type="match status" value="1"/>
</dbReference>
<dbReference type="Gene3D" id="1.10.246.130">
    <property type="match status" value="1"/>
</dbReference>
<dbReference type="InterPro" id="IPR029055">
    <property type="entry name" value="Ntn_hydrolases_N"/>
</dbReference>
<reference evidence="4" key="2">
    <citation type="submission" date="2015-10" db="EMBL/GenBank/DDBJ databases">
        <authorList>
            <person name="Gilbert D.G."/>
        </authorList>
    </citation>
    <scope>NUCLEOTIDE SEQUENCE</scope>
</reference>
<dbReference type="Pfam" id="PF01019">
    <property type="entry name" value="G_glu_transpept"/>
    <property type="match status" value="1"/>
</dbReference>
<proteinExistence type="predicted"/>
<evidence type="ECO:0000313" key="4">
    <source>
        <dbReference type="EMBL" id="JAJ20772.1"/>
    </source>
</evidence>
<name>A0A0P5AAT9_9CRUS</name>
<dbReference type="OrthoDB" id="1081007at2759"/>
<organism evidence="4">
    <name type="scientific">Daphnia magna</name>
    <dbReference type="NCBI Taxonomy" id="35525"/>
    <lineage>
        <taxon>Eukaryota</taxon>
        <taxon>Metazoa</taxon>
        <taxon>Ecdysozoa</taxon>
        <taxon>Arthropoda</taxon>
        <taxon>Crustacea</taxon>
        <taxon>Branchiopoda</taxon>
        <taxon>Diplostraca</taxon>
        <taxon>Cladocera</taxon>
        <taxon>Anomopoda</taxon>
        <taxon>Daphniidae</taxon>
        <taxon>Daphnia</taxon>
    </lineage>
</organism>
<protein>
    <submittedName>
        <fullName evidence="4">Gamma-glutamyltranspeptidase 1</fullName>
    </submittedName>
</protein>
<dbReference type="GO" id="GO:0036374">
    <property type="term" value="F:glutathione hydrolase activity"/>
    <property type="evidence" value="ECO:0007669"/>
    <property type="project" value="InterPro"/>
</dbReference>
<dbReference type="GO" id="GO:0006751">
    <property type="term" value="P:glutathione catabolic process"/>
    <property type="evidence" value="ECO:0007669"/>
    <property type="project" value="InterPro"/>
</dbReference>
<dbReference type="InterPro" id="IPR043137">
    <property type="entry name" value="GGT_ssub_C"/>
</dbReference>
<dbReference type="NCBIfam" id="TIGR00066">
    <property type="entry name" value="g_glut_trans"/>
    <property type="match status" value="1"/>
</dbReference>
<dbReference type="InterPro" id="IPR000101">
    <property type="entry name" value="GGT_peptidase"/>
</dbReference>
<evidence type="ECO:0000256" key="3">
    <source>
        <dbReference type="PIRSR" id="PIRSR600101-2"/>
    </source>
</evidence>
<keyword evidence="1" id="KW-1202">Platelet aggregation activating toxin</keyword>
<dbReference type="PANTHER" id="PTHR11686:SF9">
    <property type="entry name" value="RE13973P"/>
    <property type="match status" value="1"/>
</dbReference>
<feature type="active site" description="Nucleophile" evidence="2">
    <location>
        <position position="399"/>
    </location>
</feature>
<evidence type="ECO:0000256" key="1">
    <source>
        <dbReference type="ARBA" id="ARBA00084097"/>
    </source>
</evidence>
<accession>A0A0P5AAT9</accession>
<feature type="binding site" evidence="3">
    <location>
        <position position="122"/>
    </location>
    <ligand>
        <name>L-glutamate</name>
        <dbReference type="ChEBI" id="CHEBI:29985"/>
    </ligand>
</feature>
<feature type="binding site" evidence="3">
    <location>
        <begin position="469"/>
        <end position="470"/>
    </location>
    <ligand>
        <name>L-glutamate</name>
        <dbReference type="ChEBI" id="CHEBI:29985"/>
    </ligand>
</feature>
<dbReference type="FunFam" id="1.10.246.130:FF:000001">
    <property type="entry name" value="Gamma-glutamyltransferase 5 isoform 1"/>
    <property type="match status" value="1"/>
</dbReference>
<dbReference type="FunFam" id="3.60.20.40:FF:000001">
    <property type="entry name" value="Gamma-glutamyltranspeptidase 1"/>
    <property type="match status" value="1"/>
</dbReference>
<keyword evidence="1" id="KW-1199">Hemostasis impairing toxin</keyword>
<feature type="binding site" evidence="3">
    <location>
        <position position="493"/>
    </location>
    <ligand>
        <name>L-glutamate</name>
        <dbReference type="ChEBI" id="CHEBI:29985"/>
    </ligand>
</feature>
<dbReference type="AlphaFoldDB" id="A0A0P5AAT9"/>